<feature type="coiled-coil region" evidence="1">
    <location>
        <begin position="19"/>
        <end position="53"/>
    </location>
</feature>
<organism evidence="2 3">
    <name type="scientific">Actinoalloteichus caeruleus DSM 43889</name>
    <dbReference type="NCBI Taxonomy" id="1120930"/>
    <lineage>
        <taxon>Bacteria</taxon>
        <taxon>Bacillati</taxon>
        <taxon>Actinomycetota</taxon>
        <taxon>Actinomycetes</taxon>
        <taxon>Pseudonocardiales</taxon>
        <taxon>Pseudonocardiaceae</taxon>
        <taxon>Actinoalloteichus</taxon>
        <taxon>Actinoalloteichus cyanogriseus</taxon>
    </lineage>
</organism>
<evidence type="ECO:0000256" key="1">
    <source>
        <dbReference type="SAM" id="Coils"/>
    </source>
</evidence>
<gene>
    <name evidence="2" type="ORF">G443_002774</name>
</gene>
<accession>A0ABT1JJZ7</accession>
<dbReference type="EMBL" id="AUBJ02000001">
    <property type="protein sequence ID" value="MCP2332504.1"/>
    <property type="molecule type" value="Genomic_DNA"/>
</dbReference>
<dbReference type="RefSeq" id="WP_035291309.1">
    <property type="nucleotide sequence ID" value="NZ_AUBJ02000001.1"/>
</dbReference>
<keyword evidence="3" id="KW-1185">Reference proteome</keyword>
<name>A0ABT1JJZ7_ACTCY</name>
<evidence type="ECO:0000313" key="2">
    <source>
        <dbReference type="EMBL" id="MCP2332504.1"/>
    </source>
</evidence>
<keyword evidence="1" id="KW-0175">Coiled coil</keyword>
<evidence type="ECO:0000313" key="3">
    <source>
        <dbReference type="Proteomes" id="UP000791080"/>
    </source>
</evidence>
<protein>
    <submittedName>
        <fullName evidence="2">Uncharacterized protein</fullName>
    </submittedName>
</protein>
<proteinExistence type="predicted"/>
<dbReference type="Proteomes" id="UP000791080">
    <property type="component" value="Unassembled WGS sequence"/>
</dbReference>
<comment type="caution">
    <text evidence="2">The sequence shown here is derived from an EMBL/GenBank/DDBJ whole genome shotgun (WGS) entry which is preliminary data.</text>
</comment>
<reference evidence="2 3" key="1">
    <citation type="submission" date="2022-06" db="EMBL/GenBank/DDBJ databases">
        <title>Genomic Encyclopedia of Type Strains, Phase I: the one thousand microbial genomes (KMG-I) project.</title>
        <authorList>
            <person name="Kyrpides N."/>
        </authorList>
    </citation>
    <scope>NUCLEOTIDE SEQUENCE [LARGE SCALE GENOMIC DNA]</scope>
    <source>
        <strain evidence="2 3">DSM 43889</strain>
    </source>
</reference>
<sequence length="125" mass="14833">MTEPSSAADAYREICGLVTDSVERLRERDEQRAQELRGELVAAERRREEAAEREHVTRWTARLRWEAAVEVLWDQRWLRMTPLPRPDRSTPYTDLEACGHEVDAAFEELRSTLQRRGLFRRRQQP</sequence>